<accession>A0ABQ4YXL9</accession>
<protein>
    <submittedName>
        <fullName evidence="1">Uncharacterized protein</fullName>
    </submittedName>
</protein>
<reference evidence="1" key="1">
    <citation type="journal article" date="2022" name="Int. J. Mol. Sci.">
        <title>Draft Genome of Tanacetum Coccineum: Genomic Comparison of Closely Related Tanacetum-Family Plants.</title>
        <authorList>
            <person name="Yamashiro T."/>
            <person name="Shiraishi A."/>
            <person name="Nakayama K."/>
            <person name="Satake H."/>
        </authorList>
    </citation>
    <scope>NUCLEOTIDE SEQUENCE</scope>
</reference>
<dbReference type="EMBL" id="BQNB010010766">
    <property type="protein sequence ID" value="GJS81685.1"/>
    <property type="molecule type" value="Genomic_DNA"/>
</dbReference>
<comment type="caution">
    <text evidence="1">The sequence shown here is derived from an EMBL/GenBank/DDBJ whole genome shotgun (WGS) entry which is preliminary data.</text>
</comment>
<dbReference type="Proteomes" id="UP001151760">
    <property type="component" value="Unassembled WGS sequence"/>
</dbReference>
<reference evidence="1" key="2">
    <citation type="submission" date="2022-01" db="EMBL/GenBank/DDBJ databases">
        <authorList>
            <person name="Yamashiro T."/>
            <person name="Shiraishi A."/>
            <person name="Satake H."/>
            <person name="Nakayama K."/>
        </authorList>
    </citation>
    <scope>NUCLEOTIDE SEQUENCE</scope>
</reference>
<proteinExistence type="predicted"/>
<evidence type="ECO:0000313" key="2">
    <source>
        <dbReference type="Proteomes" id="UP001151760"/>
    </source>
</evidence>
<evidence type="ECO:0000313" key="1">
    <source>
        <dbReference type="EMBL" id="GJS81685.1"/>
    </source>
</evidence>
<organism evidence="1 2">
    <name type="scientific">Tanacetum coccineum</name>
    <dbReference type="NCBI Taxonomy" id="301880"/>
    <lineage>
        <taxon>Eukaryota</taxon>
        <taxon>Viridiplantae</taxon>
        <taxon>Streptophyta</taxon>
        <taxon>Embryophyta</taxon>
        <taxon>Tracheophyta</taxon>
        <taxon>Spermatophyta</taxon>
        <taxon>Magnoliopsida</taxon>
        <taxon>eudicotyledons</taxon>
        <taxon>Gunneridae</taxon>
        <taxon>Pentapetalae</taxon>
        <taxon>asterids</taxon>
        <taxon>campanulids</taxon>
        <taxon>Asterales</taxon>
        <taxon>Asteraceae</taxon>
        <taxon>Asteroideae</taxon>
        <taxon>Anthemideae</taxon>
        <taxon>Anthemidinae</taxon>
        <taxon>Tanacetum</taxon>
    </lineage>
</organism>
<name>A0ABQ4YXL9_9ASTR</name>
<keyword evidence="2" id="KW-1185">Reference proteome</keyword>
<gene>
    <name evidence="1" type="ORF">Tco_0748226</name>
</gene>
<sequence>MVVEGTVRDQNVGLEPVGLEPVSPRLFCSGLKVYHLPPASLIEILHDVVGTSGYHYGVLRPSRWKELSKETSSKILPCGDGSCWKTFKANSYLDLKGKLNKHRRVLFLFSPQGLESPQVLEILKVYWFESSPKVHGMKNPFLH</sequence>